<protein>
    <submittedName>
        <fullName evidence="7">DnaK family protein</fullName>
    </submittedName>
</protein>
<dbReference type="InterPro" id="IPR029048">
    <property type="entry name" value="HSP70_C_sf"/>
</dbReference>
<organism evidence="7 8">
    <name type="scientific">Ancylostoma caninum</name>
    <name type="common">Dog hookworm</name>
    <dbReference type="NCBI Taxonomy" id="29170"/>
    <lineage>
        <taxon>Eukaryota</taxon>
        <taxon>Metazoa</taxon>
        <taxon>Ecdysozoa</taxon>
        <taxon>Nematoda</taxon>
        <taxon>Chromadorea</taxon>
        <taxon>Rhabditida</taxon>
        <taxon>Rhabditina</taxon>
        <taxon>Rhabditomorpha</taxon>
        <taxon>Strongyloidea</taxon>
        <taxon>Ancylostomatidae</taxon>
        <taxon>Ancylostomatinae</taxon>
        <taxon>Ancylostoma</taxon>
    </lineage>
</organism>
<name>A0A368GFB0_ANCCA</name>
<dbReference type="OrthoDB" id="10262720at2759"/>
<dbReference type="GO" id="GO:0034663">
    <property type="term" value="C:endoplasmic reticulum chaperone complex"/>
    <property type="evidence" value="ECO:0007669"/>
    <property type="project" value="TreeGrafter"/>
</dbReference>
<dbReference type="AlphaFoldDB" id="A0A368GFB0"/>
<dbReference type="Proteomes" id="UP000252519">
    <property type="component" value="Unassembled WGS sequence"/>
</dbReference>
<dbReference type="Gene3D" id="3.30.420.40">
    <property type="match status" value="2"/>
</dbReference>
<feature type="region of interest" description="Disordered" evidence="5">
    <location>
        <begin position="647"/>
        <end position="680"/>
    </location>
</feature>
<dbReference type="Gene3D" id="2.60.34.10">
    <property type="entry name" value="Substrate Binding Domain Of DNAk, Chain A, domain 1"/>
    <property type="match status" value="1"/>
</dbReference>
<comment type="similarity">
    <text evidence="1">Belongs to the heat shock protein 70 family.</text>
</comment>
<dbReference type="EMBL" id="JOJR01000234">
    <property type="protein sequence ID" value="RCN41507.1"/>
    <property type="molecule type" value="Genomic_DNA"/>
</dbReference>
<keyword evidence="3" id="KW-0067">ATP-binding</keyword>
<keyword evidence="8" id="KW-1185">Reference proteome</keyword>
<dbReference type="InterPro" id="IPR013126">
    <property type="entry name" value="Hsp_70_fam"/>
</dbReference>
<evidence type="ECO:0000256" key="2">
    <source>
        <dbReference type="ARBA" id="ARBA00022741"/>
    </source>
</evidence>
<feature type="region of interest" description="Disordered" evidence="5">
    <location>
        <begin position="1"/>
        <end position="34"/>
    </location>
</feature>
<comment type="caution">
    <text evidence="7">The sequence shown here is derived from an EMBL/GenBank/DDBJ whole genome shotgun (WGS) entry which is preliminary data.</text>
</comment>
<keyword evidence="4" id="KW-0175">Coiled coil</keyword>
<dbReference type="SUPFAM" id="SSF100934">
    <property type="entry name" value="Heat shock protein 70kD (HSP70), C-terminal subdomain"/>
    <property type="match status" value="1"/>
</dbReference>
<dbReference type="PANTHER" id="PTHR45639:SF9">
    <property type="entry name" value="HYPOXIA UP-REGULATED PROTEIN 1"/>
    <property type="match status" value="1"/>
</dbReference>
<keyword evidence="2" id="KW-0547">Nucleotide-binding</keyword>
<dbReference type="InterPro" id="IPR007967">
    <property type="entry name" value="GSKIP_dom"/>
</dbReference>
<evidence type="ECO:0000256" key="4">
    <source>
        <dbReference type="SAM" id="Coils"/>
    </source>
</evidence>
<reference evidence="7 8" key="1">
    <citation type="submission" date="2014-10" db="EMBL/GenBank/DDBJ databases">
        <title>Draft genome of the hookworm Ancylostoma caninum.</title>
        <authorList>
            <person name="Mitreva M."/>
        </authorList>
    </citation>
    <scope>NUCLEOTIDE SEQUENCE [LARGE SCALE GENOMIC DNA]</scope>
    <source>
        <strain evidence="7 8">Baltimore</strain>
    </source>
</reference>
<dbReference type="GO" id="GO:0030968">
    <property type="term" value="P:endoplasmic reticulum unfolded protein response"/>
    <property type="evidence" value="ECO:0007669"/>
    <property type="project" value="TreeGrafter"/>
</dbReference>
<dbReference type="PANTHER" id="PTHR45639">
    <property type="entry name" value="HSC70CB, ISOFORM G-RELATED"/>
    <property type="match status" value="1"/>
</dbReference>
<evidence type="ECO:0000256" key="1">
    <source>
        <dbReference type="ARBA" id="ARBA00007381"/>
    </source>
</evidence>
<dbReference type="Pfam" id="PF05303">
    <property type="entry name" value="GSKIP_dom"/>
    <property type="match status" value="1"/>
</dbReference>
<gene>
    <name evidence="7" type="ORF">ANCCAN_12545</name>
</gene>
<feature type="compositionally biased region" description="Low complexity" evidence="5">
    <location>
        <begin position="1"/>
        <end position="10"/>
    </location>
</feature>
<evidence type="ECO:0000259" key="6">
    <source>
        <dbReference type="Pfam" id="PF05303"/>
    </source>
</evidence>
<dbReference type="InterPro" id="IPR023231">
    <property type="entry name" value="GSKIP_dom_sf"/>
</dbReference>
<dbReference type="FunFam" id="3.30.2280.10:FF:000004">
    <property type="entry name" value="Protein CBG05668"/>
    <property type="match status" value="1"/>
</dbReference>
<evidence type="ECO:0000313" key="7">
    <source>
        <dbReference type="EMBL" id="RCN41507.1"/>
    </source>
</evidence>
<dbReference type="InterPro" id="IPR043129">
    <property type="entry name" value="ATPase_NBD"/>
</dbReference>
<feature type="domain" description="GSKIP" evidence="6">
    <location>
        <begin position="53"/>
        <end position="150"/>
    </location>
</feature>
<dbReference type="Gene3D" id="1.20.1270.10">
    <property type="match status" value="1"/>
</dbReference>
<accession>A0A368GFB0</accession>
<feature type="coiled-coil region" evidence="4">
    <location>
        <begin position="713"/>
        <end position="765"/>
    </location>
</feature>
<dbReference type="CDD" id="cd10230">
    <property type="entry name" value="ASKHA_NBD_HSP70_HYOU1"/>
    <property type="match status" value="1"/>
</dbReference>
<dbReference type="InterPro" id="IPR029047">
    <property type="entry name" value="HSP70_peptide-bd_sf"/>
</dbReference>
<proteinExistence type="inferred from homology"/>
<evidence type="ECO:0000256" key="3">
    <source>
        <dbReference type="ARBA" id="ARBA00022840"/>
    </source>
</evidence>
<dbReference type="Gene3D" id="3.30.2280.10">
    <property type="entry name" value="Hypothetical protein (hspc210)"/>
    <property type="match status" value="1"/>
</dbReference>
<dbReference type="SUPFAM" id="SSF103107">
    <property type="entry name" value="Hypothetical protein c14orf129, hspc210"/>
    <property type="match status" value="1"/>
</dbReference>
<dbReference type="GO" id="GO:0140662">
    <property type="term" value="F:ATP-dependent protein folding chaperone"/>
    <property type="evidence" value="ECO:0007669"/>
    <property type="project" value="InterPro"/>
</dbReference>
<dbReference type="SUPFAM" id="SSF53067">
    <property type="entry name" value="Actin-like ATPase domain"/>
    <property type="match status" value="2"/>
</dbReference>
<feature type="compositionally biased region" description="Basic and acidic residues" evidence="5">
    <location>
        <begin position="659"/>
        <end position="668"/>
    </location>
</feature>
<sequence>MTNTNTTSNNEASPYAQLASTNTPPTTPVIPPASAVRNGNPVLCDCDVRSQLEEEAIAAVREFSYAVQSVCISEMLPRTSELLFLNLTTLEHVTYCIELTGKGWRIASNRADCMNGDFRQLHVHTNYFESLSQLLDTVSPSYRQRFESQIQTSKFEIFKPFKCVSIESFDYLFTFTQKPGKMGDVRWRTLSLTAVLLALMSAPVDSSFGAMSIDLGTQFLKVGLVKPGVPMEIVLNKESQRKTPNVLSIRNGERLFGDAAQGLAVRYPASVYGHLLDLVAKHVDHPSVKVFHQRFPHLVMEKHINESSAVFPIGDTKYPVETLLAMILTNVREFTEAFAEMSIRDVVISVPAYFTQAERLVIEKAAEIAKLNLLQVLSANMDHYAQIESVHEDIDMRVHVTREEFNKLIDDLMKRVVSPVDQALKIAELTLDQIDQVVLMGAGTRVPRVQEELQKFIGGKELGRFLNTDEAIALGALFQAAHLSKGFKVKPFGVEELVIFPVQVNFISKQKQENGEVIEKPITRQVFQLKSKYPTTKKTITFTSYTDDFSFDLNYSGLKHFNEQQITEFDTLVSHLNKVSITGVAKALEEKYKPEQTEFVGVKVAFQMDLSGILRIEKAEAVIQRKSQGVVECKLIDSITKTITGFFSSKTEEGEPTESDDKKEEDAKNATSTDATKEKSTIPEVSKVTLKIKQMYTTAHLMSKQDVAGAKKILEQFEKRERHARERAAAENELEGYAFEVSQLLEEEQYIKHSTEEERNKLTEQVLRVKNIRNWLEDETTPDTKTSEFTKRHVALQTLLRPIKKRVEESKTLAPALSNLESMLNSSRIMVKMGGDDEKSLFNKSDADAFGKKLDKLATWLTEKKEAQAKRHSYEDPALTTSEVTAKVRFLTEYALNVVHRRICGHSSEISGP</sequence>
<evidence type="ECO:0000313" key="8">
    <source>
        <dbReference type="Proteomes" id="UP000252519"/>
    </source>
</evidence>
<dbReference type="Pfam" id="PF00012">
    <property type="entry name" value="HSP70"/>
    <property type="match status" value="1"/>
</dbReference>
<evidence type="ECO:0000256" key="5">
    <source>
        <dbReference type="SAM" id="MobiDB-lite"/>
    </source>
</evidence>
<dbReference type="GO" id="GO:0005524">
    <property type="term" value="F:ATP binding"/>
    <property type="evidence" value="ECO:0007669"/>
    <property type="project" value="UniProtKB-KW"/>
</dbReference>
<dbReference type="STRING" id="29170.A0A368GFB0"/>